<dbReference type="Proteomes" id="UP001331761">
    <property type="component" value="Unassembled WGS sequence"/>
</dbReference>
<feature type="disulfide bond" evidence="1">
    <location>
        <begin position="62"/>
        <end position="71"/>
    </location>
</feature>
<dbReference type="PANTHER" id="PTHR47324">
    <property type="entry name" value="PROTEIN IRG-7-RELATED"/>
    <property type="match status" value="1"/>
</dbReference>
<dbReference type="CDD" id="cd00054">
    <property type="entry name" value="EGF_CA"/>
    <property type="match status" value="1"/>
</dbReference>
<dbReference type="PROSITE" id="PS00022">
    <property type="entry name" value="EGF_1"/>
    <property type="match status" value="1"/>
</dbReference>
<reference evidence="3 4" key="1">
    <citation type="submission" date="2019-10" db="EMBL/GenBank/DDBJ databases">
        <title>Assembly and Annotation for the nematode Trichostrongylus colubriformis.</title>
        <authorList>
            <person name="Martin J."/>
        </authorList>
    </citation>
    <scope>NUCLEOTIDE SEQUENCE [LARGE SCALE GENOMIC DNA]</scope>
    <source>
        <strain evidence="3">G859</strain>
        <tissue evidence="3">Whole worm</tissue>
    </source>
</reference>
<dbReference type="PROSITE" id="PS01186">
    <property type="entry name" value="EGF_2"/>
    <property type="match status" value="1"/>
</dbReference>
<evidence type="ECO:0000259" key="2">
    <source>
        <dbReference type="PROSITE" id="PS50026"/>
    </source>
</evidence>
<protein>
    <submittedName>
        <fullName evidence="3">EGF domain protein</fullName>
    </submittedName>
</protein>
<evidence type="ECO:0000313" key="3">
    <source>
        <dbReference type="EMBL" id="KAK5980654.1"/>
    </source>
</evidence>
<keyword evidence="1" id="KW-0245">EGF-like domain</keyword>
<keyword evidence="4" id="KW-1185">Reference proteome</keyword>
<dbReference type="InterPro" id="IPR053295">
    <property type="entry name" value="Innate_immunity_reg"/>
</dbReference>
<sequence>MEPPPSTTPSTKVNCMYGGTPLYQGTVNATCLCPELFHGRECTMANCMNGGTPMPGNLQCQCPPGFQGTNCQRGKNLVISLSAELQAVPTRRS</sequence>
<feature type="non-terminal residue" evidence="3">
    <location>
        <position position="93"/>
    </location>
</feature>
<dbReference type="AlphaFoldDB" id="A0AAN8IN60"/>
<name>A0AAN8IN60_TRICO</name>
<feature type="domain" description="EGF-like" evidence="2">
    <location>
        <begin position="38"/>
        <end position="72"/>
    </location>
</feature>
<evidence type="ECO:0000313" key="4">
    <source>
        <dbReference type="Proteomes" id="UP001331761"/>
    </source>
</evidence>
<accession>A0AAN8IN60</accession>
<dbReference type="Pfam" id="PF00053">
    <property type="entry name" value="EGF_laminin"/>
    <property type="match status" value="1"/>
</dbReference>
<gene>
    <name evidence="3" type="ORF">GCK32_022575</name>
</gene>
<evidence type="ECO:0000256" key="1">
    <source>
        <dbReference type="PROSITE-ProRule" id="PRU00076"/>
    </source>
</evidence>
<dbReference type="InterPro" id="IPR002049">
    <property type="entry name" value="LE_dom"/>
</dbReference>
<organism evidence="3 4">
    <name type="scientific">Trichostrongylus colubriformis</name>
    <name type="common">Black scour worm</name>
    <dbReference type="NCBI Taxonomy" id="6319"/>
    <lineage>
        <taxon>Eukaryota</taxon>
        <taxon>Metazoa</taxon>
        <taxon>Ecdysozoa</taxon>
        <taxon>Nematoda</taxon>
        <taxon>Chromadorea</taxon>
        <taxon>Rhabditida</taxon>
        <taxon>Rhabditina</taxon>
        <taxon>Rhabditomorpha</taxon>
        <taxon>Strongyloidea</taxon>
        <taxon>Trichostrongylidae</taxon>
        <taxon>Trichostrongylus</taxon>
    </lineage>
</organism>
<dbReference type="PROSITE" id="PS50026">
    <property type="entry name" value="EGF_3"/>
    <property type="match status" value="1"/>
</dbReference>
<dbReference type="SUPFAM" id="SSF57196">
    <property type="entry name" value="EGF/Laminin"/>
    <property type="match status" value="1"/>
</dbReference>
<keyword evidence="1" id="KW-1015">Disulfide bond</keyword>
<dbReference type="InterPro" id="IPR000742">
    <property type="entry name" value="EGF"/>
</dbReference>
<proteinExistence type="predicted"/>
<dbReference type="Gene3D" id="2.10.25.10">
    <property type="entry name" value="Laminin"/>
    <property type="match status" value="1"/>
</dbReference>
<comment type="caution">
    <text evidence="3">The sequence shown here is derived from an EMBL/GenBank/DDBJ whole genome shotgun (WGS) entry which is preliminary data.</text>
</comment>
<comment type="caution">
    <text evidence="1">Lacks conserved residue(s) required for the propagation of feature annotation.</text>
</comment>
<dbReference type="EMBL" id="WIXE01007176">
    <property type="protein sequence ID" value="KAK5980654.1"/>
    <property type="molecule type" value="Genomic_DNA"/>
</dbReference>